<dbReference type="InterPro" id="IPR035965">
    <property type="entry name" value="PAS-like_dom_sf"/>
</dbReference>
<sequence length="418" mass="47701">MNIKSIELLDSSIYRLFEITPVATILSFPDGHLEYVNPALKKLLGYEGESIYDSDVVITYHGDLEANKKLRESLLAFPSNPIQIEKRYLHRLGHVINAQLNMVAQLDDSGKVIRYISQIIDLTSLRKAEAADLMLNHFVDKTNDALYVADFESGQIVNSNQLAYTRLGYSKEELLKLRVSDINEKFTDDNSWTKHANTIRLKKSAFIEGFHCRKDGSKFPIEASVNFIKYKEREYLVAIVRDISQRHDKMQLEIDRLNRDPLTDLPNRRLLDSLLQSLLTEAERENHTVAFMYIDIDKFKQINDEHGHLVGDAILVEMAHRLLNSVRKPDIVARLGGDEFLIVVGGIKNSTHVEVVANKVAKKFFQPFKIDDQVIDVDVSIGITTYQRSNMDIRTSIGRADKAMYVAKKRQGTAINHV</sequence>
<dbReference type="InterPro" id="IPR052163">
    <property type="entry name" value="DGC-Regulatory_Protein"/>
</dbReference>
<evidence type="ECO:0000259" key="4">
    <source>
        <dbReference type="PROSITE" id="PS50887"/>
    </source>
</evidence>
<dbReference type="SMART" id="SM00267">
    <property type="entry name" value="GGDEF"/>
    <property type="match status" value="1"/>
</dbReference>
<protein>
    <submittedName>
        <fullName evidence="5">Diguanylate cyclase</fullName>
        <ecNumber evidence="5">2.7.7.65</ecNumber>
    </submittedName>
</protein>
<dbReference type="GO" id="GO:0052621">
    <property type="term" value="F:diguanylate cyclase activity"/>
    <property type="evidence" value="ECO:0007669"/>
    <property type="project" value="UniProtKB-EC"/>
</dbReference>
<dbReference type="RefSeq" id="WP_244357516.1">
    <property type="nucleotide sequence ID" value="NZ_JAJNNZ010000008.1"/>
</dbReference>
<dbReference type="InterPro" id="IPR043128">
    <property type="entry name" value="Rev_trsase/Diguanyl_cyclase"/>
</dbReference>
<feature type="domain" description="PAS" evidence="2">
    <location>
        <begin position="131"/>
        <end position="175"/>
    </location>
</feature>
<dbReference type="FunFam" id="3.30.70.270:FF:000001">
    <property type="entry name" value="Diguanylate cyclase domain protein"/>
    <property type="match status" value="1"/>
</dbReference>
<dbReference type="SUPFAM" id="SSF55073">
    <property type="entry name" value="Nucleotide cyclase"/>
    <property type="match status" value="1"/>
</dbReference>
<accession>A0A9X1WAW3</accession>
<evidence type="ECO:0000259" key="2">
    <source>
        <dbReference type="PROSITE" id="PS50112"/>
    </source>
</evidence>
<dbReference type="SUPFAM" id="SSF55785">
    <property type="entry name" value="PYP-like sensor domain (PAS domain)"/>
    <property type="match status" value="2"/>
</dbReference>
<dbReference type="Pfam" id="PF00990">
    <property type="entry name" value="GGDEF"/>
    <property type="match status" value="1"/>
</dbReference>
<organism evidence="5 6">
    <name type="scientific">Vibrio gelatinilyticus</name>
    <dbReference type="NCBI Taxonomy" id="2893468"/>
    <lineage>
        <taxon>Bacteria</taxon>
        <taxon>Pseudomonadati</taxon>
        <taxon>Pseudomonadota</taxon>
        <taxon>Gammaproteobacteria</taxon>
        <taxon>Vibrionales</taxon>
        <taxon>Vibrionaceae</taxon>
        <taxon>Vibrio</taxon>
    </lineage>
</organism>
<comment type="cofactor">
    <cofactor evidence="1">
        <name>Mg(2+)</name>
        <dbReference type="ChEBI" id="CHEBI:18420"/>
    </cofactor>
</comment>
<dbReference type="InterPro" id="IPR029787">
    <property type="entry name" value="Nucleotide_cyclase"/>
</dbReference>
<dbReference type="EMBL" id="JAJNNZ010000008">
    <property type="protein sequence ID" value="MCJ2377497.1"/>
    <property type="molecule type" value="Genomic_DNA"/>
</dbReference>
<dbReference type="SMART" id="SM00091">
    <property type="entry name" value="PAS"/>
    <property type="match status" value="2"/>
</dbReference>
<evidence type="ECO:0000259" key="3">
    <source>
        <dbReference type="PROSITE" id="PS50113"/>
    </source>
</evidence>
<dbReference type="Gene3D" id="3.30.450.20">
    <property type="entry name" value="PAS domain"/>
    <property type="match status" value="2"/>
</dbReference>
<evidence type="ECO:0000313" key="5">
    <source>
        <dbReference type="EMBL" id="MCJ2377497.1"/>
    </source>
</evidence>
<dbReference type="CDD" id="cd01949">
    <property type="entry name" value="GGDEF"/>
    <property type="match status" value="1"/>
</dbReference>
<dbReference type="PROSITE" id="PS50112">
    <property type="entry name" value="PAS"/>
    <property type="match status" value="2"/>
</dbReference>
<dbReference type="Proteomes" id="UP001139488">
    <property type="component" value="Unassembled WGS sequence"/>
</dbReference>
<feature type="domain" description="PAC" evidence="3">
    <location>
        <begin position="82"/>
        <end position="134"/>
    </location>
</feature>
<proteinExistence type="predicted"/>
<dbReference type="PANTHER" id="PTHR46663:SF3">
    <property type="entry name" value="SLL0267 PROTEIN"/>
    <property type="match status" value="1"/>
</dbReference>
<dbReference type="PROSITE" id="PS50887">
    <property type="entry name" value="GGDEF"/>
    <property type="match status" value="1"/>
</dbReference>
<dbReference type="InterPro" id="IPR001610">
    <property type="entry name" value="PAC"/>
</dbReference>
<dbReference type="InterPro" id="IPR000700">
    <property type="entry name" value="PAS-assoc_C"/>
</dbReference>
<dbReference type="PROSITE" id="PS50113">
    <property type="entry name" value="PAC"/>
    <property type="match status" value="1"/>
</dbReference>
<reference evidence="5" key="1">
    <citation type="submission" date="2021-11" db="EMBL/GenBank/DDBJ databases">
        <title>Vibrio ZSDE26 sp. nov. and Vibrio ZSDZ34 sp. nov., isolated from coastal seawater in Qingdao.</title>
        <authorList>
            <person name="Zhang P."/>
        </authorList>
    </citation>
    <scope>NUCLEOTIDE SEQUENCE</scope>
    <source>
        <strain evidence="5">ZSDZ34</strain>
    </source>
</reference>
<dbReference type="SMART" id="SM00086">
    <property type="entry name" value="PAC"/>
    <property type="match status" value="2"/>
</dbReference>
<name>A0A9X1WAW3_9VIBR</name>
<keyword evidence="5" id="KW-0548">Nucleotidyltransferase</keyword>
<keyword evidence="5" id="KW-0808">Transferase</keyword>
<feature type="domain" description="PAS" evidence="2">
    <location>
        <begin position="9"/>
        <end position="60"/>
    </location>
</feature>
<gene>
    <name evidence="5" type="ORF">LNL84_11705</name>
</gene>
<keyword evidence="6" id="KW-1185">Reference proteome</keyword>
<dbReference type="PANTHER" id="PTHR46663">
    <property type="entry name" value="DIGUANYLATE CYCLASE DGCT-RELATED"/>
    <property type="match status" value="1"/>
</dbReference>
<evidence type="ECO:0000256" key="1">
    <source>
        <dbReference type="ARBA" id="ARBA00001946"/>
    </source>
</evidence>
<dbReference type="Pfam" id="PF13426">
    <property type="entry name" value="PAS_9"/>
    <property type="match status" value="2"/>
</dbReference>
<dbReference type="InterPro" id="IPR000014">
    <property type="entry name" value="PAS"/>
</dbReference>
<dbReference type="AlphaFoldDB" id="A0A9X1WAW3"/>
<dbReference type="EC" id="2.7.7.65" evidence="5"/>
<dbReference type="NCBIfam" id="TIGR00254">
    <property type="entry name" value="GGDEF"/>
    <property type="match status" value="1"/>
</dbReference>
<feature type="domain" description="GGDEF" evidence="4">
    <location>
        <begin position="287"/>
        <end position="418"/>
    </location>
</feature>
<dbReference type="InterPro" id="IPR000160">
    <property type="entry name" value="GGDEF_dom"/>
</dbReference>
<comment type="caution">
    <text evidence="5">The sequence shown here is derived from an EMBL/GenBank/DDBJ whole genome shotgun (WGS) entry which is preliminary data.</text>
</comment>
<evidence type="ECO:0000313" key="6">
    <source>
        <dbReference type="Proteomes" id="UP001139488"/>
    </source>
</evidence>
<dbReference type="NCBIfam" id="TIGR00229">
    <property type="entry name" value="sensory_box"/>
    <property type="match status" value="2"/>
</dbReference>
<dbReference type="Gene3D" id="3.30.70.270">
    <property type="match status" value="1"/>
</dbReference>
<dbReference type="CDD" id="cd00130">
    <property type="entry name" value="PAS"/>
    <property type="match status" value="1"/>
</dbReference>